<reference evidence="2 3" key="1">
    <citation type="journal article" date="2015" name="Environ. Microbiol.">
        <title>Genome analyses suggest the presence of polyploidy and recent human-driven expansions in eight global populations of the honeybee pathogen Nosema ceranae.</title>
        <authorList>
            <person name="Pelin A."/>
            <person name="Selman M."/>
            <person name="Aris-Brosou S."/>
            <person name="Farinelli L."/>
            <person name="Corradi N."/>
        </authorList>
    </citation>
    <scope>NUCLEOTIDE SEQUENCE [LARGE SCALE GENOMIC DNA]</scope>
    <source>
        <strain evidence="2 3">PA08 1199</strain>
    </source>
</reference>
<keyword evidence="1" id="KW-0472">Membrane</keyword>
<evidence type="ECO:0000313" key="3">
    <source>
        <dbReference type="Proteomes" id="UP000034350"/>
    </source>
</evidence>
<dbReference type="EMBL" id="JPQZ01000144">
    <property type="protein sequence ID" value="KKO74004.1"/>
    <property type="molecule type" value="Genomic_DNA"/>
</dbReference>
<gene>
    <name evidence="2" type="ORF">AAJ76_144000123</name>
</gene>
<protein>
    <submittedName>
        <fullName evidence="2">Uncharacterized protein</fullName>
    </submittedName>
</protein>
<dbReference type="VEuPathDB" id="MicrosporidiaDB:AAJ76_144000123"/>
<feature type="transmembrane region" description="Helical" evidence="1">
    <location>
        <begin position="6"/>
        <end position="24"/>
    </location>
</feature>
<keyword evidence="1" id="KW-0812">Transmembrane</keyword>
<dbReference type="Proteomes" id="UP000034350">
    <property type="component" value="Unassembled WGS sequence"/>
</dbReference>
<evidence type="ECO:0000313" key="2">
    <source>
        <dbReference type="EMBL" id="KKO74004.1"/>
    </source>
</evidence>
<organism evidence="2 3">
    <name type="scientific">Vairimorpha ceranae</name>
    <dbReference type="NCBI Taxonomy" id="40302"/>
    <lineage>
        <taxon>Eukaryota</taxon>
        <taxon>Fungi</taxon>
        <taxon>Fungi incertae sedis</taxon>
        <taxon>Microsporidia</taxon>
        <taxon>Nosematidae</taxon>
        <taxon>Vairimorpha</taxon>
    </lineage>
</organism>
<keyword evidence="3" id="KW-1185">Reference proteome</keyword>
<feature type="non-terminal residue" evidence="2">
    <location>
        <position position="41"/>
    </location>
</feature>
<dbReference type="AlphaFoldDB" id="A0A0F9Z7T8"/>
<comment type="caution">
    <text evidence="2">The sequence shown here is derived from an EMBL/GenBank/DDBJ whole genome shotgun (WGS) entry which is preliminary data.</text>
</comment>
<evidence type="ECO:0000256" key="1">
    <source>
        <dbReference type="SAM" id="Phobius"/>
    </source>
</evidence>
<dbReference type="RefSeq" id="XP_024329746.1">
    <property type="nucleotide sequence ID" value="XM_024474058.1"/>
</dbReference>
<dbReference type="GeneID" id="36318963"/>
<sequence>MPMHKFSILFWIFFIYSLKIISVVPQKYKMYEIDLRSSSPV</sequence>
<proteinExistence type="predicted"/>
<name>A0A0F9Z7T8_9MICR</name>
<accession>A0A0F9Z7T8</accession>
<keyword evidence="1" id="KW-1133">Transmembrane helix</keyword>